<dbReference type="AlphaFoldDB" id="A0A1E4RN79"/>
<dbReference type="SUPFAM" id="SSF55729">
    <property type="entry name" value="Acyl-CoA N-acyltransferases (Nat)"/>
    <property type="match status" value="1"/>
</dbReference>
<evidence type="ECO:0000256" key="11">
    <source>
        <dbReference type="ARBA" id="ARBA00023242"/>
    </source>
</evidence>
<dbReference type="GO" id="GO:0008270">
    <property type="term" value="F:zinc ion binding"/>
    <property type="evidence" value="ECO:0007669"/>
    <property type="project" value="UniProtKB-KW"/>
</dbReference>
<evidence type="ECO:0000256" key="10">
    <source>
        <dbReference type="ARBA" id="ARBA00023163"/>
    </source>
</evidence>
<feature type="active site" description="Proton donor/acceptor" evidence="13">
    <location>
        <position position="253"/>
    </location>
</feature>
<dbReference type="GO" id="GO:0033255">
    <property type="term" value="C:SAS acetyltransferase complex"/>
    <property type="evidence" value="ECO:0007669"/>
    <property type="project" value="EnsemblFungi"/>
</dbReference>
<dbReference type="InterPro" id="IPR050603">
    <property type="entry name" value="MYST_HAT"/>
</dbReference>
<keyword evidence="10" id="KW-0804">Transcription</keyword>
<dbReference type="EMBL" id="KV454539">
    <property type="protein sequence ID" value="ODV68709.1"/>
    <property type="molecule type" value="Genomic_DNA"/>
</dbReference>
<comment type="similarity">
    <text evidence="2">Belongs to the MYST (SAS/MOZ) family.</text>
</comment>
<dbReference type="Proteomes" id="UP000095085">
    <property type="component" value="Unassembled WGS sequence"/>
</dbReference>
<organism evidence="15 16">
    <name type="scientific">Hyphopichia burtonii NRRL Y-1933</name>
    <dbReference type="NCBI Taxonomy" id="984485"/>
    <lineage>
        <taxon>Eukaryota</taxon>
        <taxon>Fungi</taxon>
        <taxon>Dikarya</taxon>
        <taxon>Ascomycota</taxon>
        <taxon>Saccharomycotina</taxon>
        <taxon>Pichiomycetes</taxon>
        <taxon>Debaryomycetaceae</taxon>
        <taxon>Hyphopichia</taxon>
    </lineage>
</organism>
<keyword evidence="7" id="KW-0862">Zinc</keyword>
<evidence type="ECO:0000256" key="3">
    <source>
        <dbReference type="ARBA" id="ARBA00013184"/>
    </source>
</evidence>
<dbReference type="GO" id="GO:0000781">
    <property type="term" value="C:chromosome, telomeric region"/>
    <property type="evidence" value="ECO:0007669"/>
    <property type="project" value="GOC"/>
</dbReference>
<sequence length="351" mass="40863">MGNSQNQNGTKKLKKEEEGTYGILDSRNIDRVQLGDYEFDTWYGNAAYFSTQDHEHDQLGIDFMKNPTIPNGKTKGRKKSTDLNKSYWIDRLYVCEYCFKYTSDESKILQHRQACDMKKSFPPIGTLVYRDLVTPYIIKRVRGFKHPLFLQNLSLFGKLFLDDKSVYYHLDYFDFYIVYGYDPIDRKSPSDPKPNFKPMGFFSKEVITLDNDNNLNCICVFPPYQRLHLGSLLIEFLYSLAGLTRGQFRSGPEFPLSPYGKLTYLKFWSRKLSYVLASSNFKNSDKITLKHLADITGFRCEDILMTLEHMKLLVKHPESENVELMLGNLENLINGNPLEERCLLNKDCLLI</sequence>
<dbReference type="InterPro" id="IPR036388">
    <property type="entry name" value="WH-like_DNA-bd_sf"/>
</dbReference>
<evidence type="ECO:0000313" key="15">
    <source>
        <dbReference type="EMBL" id="ODV68709.1"/>
    </source>
</evidence>
<evidence type="ECO:0000256" key="12">
    <source>
        <dbReference type="ARBA" id="ARBA00023315"/>
    </source>
</evidence>
<dbReference type="Pfam" id="PF01853">
    <property type="entry name" value="MOZ_SAS"/>
    <property type="match status" value="1"/>
</dbReference>
<keyword evidence="6" id="KW-0863">Zinc-finger</keyword>
<gene>
    <name evidence="15" type="ORF">HYPBUDRAFT_165426</name>
</gene>
<keyword evidence="4 15" id="KW-0808">Transferase</keyword>
<name>A0A1E4RN79_9ASCO</name>
<evidence type="ECO:0000256" key="9">
    <source>
        <dbReference type="ARBA" id="ARBA00023015"/>
    </source>
</evidence>
<dbReference type="GeneID" id="30997254"/>
<evidence type="ECO:0000256" key="2">
    <source>
        <dbReference type="ARBA" id="ARBA00010107"/>
    </source>
</evidence>
<dbReference type="GO" id="GO:0031509">
    <property type="term" value="P:subtelomeric heterochromatin formation"/>
    <property type="evidence" value="ECO:0007669"/>
    <property type="project" value="EnsemblFungi"/>
</dbReference>
<keyword evidence="11" id="KW-0539">Nucleus</keyword>
<evidence type="ECO:0000313" key="16">
    <source>
        <dbReference type="Proteomes" id="UP000095085"/>
    </source>
</evidence>
<accession>A0A1E4RN79</accession>
<dbReference type="RefSeq" id="XP_020077776.1">
    <property type="nucleotide sequence ID" value="XM_020222705.1"/>
</dbReference>
<dbReference type="Gene3D" id="1.10.10.10">
    <property type="entry name" value="Winged helix-like DNA-binding domain superfamily/Winged helix DNA-binding domain"/>
    <property type="match status" value="1"/>
</dbReference>
<keyword evidence="5" id="KW-0479">Metal-binding</keyword>
<dbReference type="EC" id="2.3.1.48" evidence="3"/>
<dbReference type="GO" id="GO:0035267">
    <property type="term" value="C:NuA4 histone acetyltransferase complex"/>
    <property type="evidence" value="ECO:0007669"/>
    <property type="project" value="TreeGrafter"/>
</dbReference>
<dbReference type="PANTHER" id="PTHR10615">
    <property type="entry name" value="HISTONE ACETYLTRANSFERASE"/>
    <property type="match status" value="1"/>
</dbReference>
<dbReference type="OrthoDB" id="787137at2759"/>
<evidence type="ECO:0000256" key="7">
    <source>
        <dbReference type="ARBA" id="ARBA00022833"/>
    </source>
</evidence>
<dbReference type="STRING" id="984485.A0A1E4RN79"/>
<dbReference type="InterPro" id="IPR016181">
    <property type="entry name" value="Acyl_CoA_acyltransferase"/>
</dbReference>
<keyword evidence="12 15" id="KW-0012">Acyltransferase</keyword>
<evidence type="ECO:0000256" key="6">
    <source>
        <dbReference type="ARBA" id="ARBA00022771"/>
    </source>
</evidence>
<evidence type="ECO:0000256" key="8">
    <source>
        <dbReference type="ARBA" id="ARBA00022990"/>
    </source>
</evidence>
<dbReference type="GO" id="GO:0006355">
    <property type="term" value="P:regulation of DNA-templated transcription"/>
    <property type="evidence" value="ECO:0007669"/>
    <property type="project" value="InterPro"/>
</dbReference>
<dbReference type="Gene3D" id="3.30.60.60">
    <property type="entry name" value="N-acetyl transferase-like"/>
    <property type="match status" value="1"/>
</dbReference>
<keyword evidence="16" id="KW-1185">Reference proteome</keyword>
<keyword evidence="9" id="KW-0805">Transcription regulation</keyword>
<reference evidence="16" key="1">
    <citation type="submission" date="2016-05" db="EMBL/GenBank/DDBJ databases">
        <title>Comparative genomics of biotechnologically important yeasts.</title>
        <authorList>
            <consortium name="DOE Joint Genome Institute"/>
            <person name="Riley R."/>
            <person name="Haridas S."/>
            <person name="Wolfe K.H."/>
            <person name="Lopes M.R."/>
            <person name="Hittinger C.T."/>
            <person name="Goker M."/>
            <person name="Salamov A."/>
            <person name="Wisecaver J."/>
            <person name="Long T.M."/>
            <person name="Aerts A.L."/>
            <person name="Barry K."/>
            <person name="Choi C."/>
            <person name="Clum A."/>
            <person name="Coughlan A.Y."/>
            <person name="Deshpande S."/>
            <person name="Douglass A.P."/>
            <person name="Hanson S.J."/>
            <person name="Klenk H.-P."/>
            <person name="Labutti K."/>
            <person name="Lapidus A."/>
            <person name="Lindquist E."/>
            <person name="Lipzen A."/>
            <person name="Meier-Kolthoff J.P."/>
            <person name="Ohm R.A."/>
            <person name="Otillar R.P."/>
            <person name="Pangilinan J."/>
            <person name="Peng Y."/>
            <person name="Rokas A."/>
            <person name="Rosa C.A."/>
            <person name="Scheuner C."/>
            <person name="Sibirny A.A."/>
            <person name="Slot J.C."/>
            <person name="Stielow J.B."/>
            <person name="Sun H."/>
            <person name="Kurtzman C.P."/>
            <person name="Blackwell M."/>
            <person name="Grigoriev I.V."/>
            <person name="Jeffries T.W."/>
        </authorList>
    </citation>
    <scope>NUCLEOTIDE SEQUENCE [LARGE SCALE GENOMIC DNA]</scope>
    <source>
        <strain evidence="16">NRRL Y-1933</strain>
    </source>
</reference>
<evidence type="ECO:0000256" key="13">
    <source>
        <dbReference type="PIRSR" id="PIRSR602717-51"/>
    </source>
</evidence>
<dbReference type="Gene3D" id="3.40.630.30">
    <property type="match status" value="1"/>
</dbReference>
<dbReference type="GO" id="GO:0046972">
    <property type="term" value="F:histone H4K16 acetyltransferase activity"/>
    <property type="evidence" value="ECO:0007669"/>
    <property type="project" value="TreeGrafter"/>
</dbReference>
<dbReference type="GO" id="GO:0005634">
    <property type="term" value="C:nucleus"/>
    <property type="evidence" value="ECO:0007669"/>
    <property type="project" value="UniProtKB-SubCell"/>
</dbReference>
<evidence type="ECO:0000256" key="5">
    <source>
        <dbReference type="ARBA" id="ARBA00022723"/>
    </source>
</evidence>
<evidence type="ECO:0000259" key="14">
    <source>
        <dbReference type="PROSITE" id="PS51726"/>
    </source>
</evidence>
<feature type="domain" description="MYST-type HAT" evidence="14">
    <location>
        <begin position="24"/>
        <end position="351"/>
    </location>
</feature>
<dbReference type="GO" id="GO:0030466">
    <property type="term" value="P:silent mating-type cassette heterochromatin formation"/>
    <property type="evidence" value="ECO:0007669"/>
    <property type="project" value="EnsemblFungi"/>
</dbReference>
<keyword evidence="8" id="KW-0007">Acetylation</keyword>
<evidence type="ECO:0000256" key="4">
    <source>
        <dbReference type="ARBA" id="ARBA00022679"/>
    </source>
</evidence>
<dbReference type="InterPro" id="IPR002717">
    <property type="entry name" value="HAT_MYST-type"/>
</dbReference>
<evidence type="ECO:0000256" key="1">
    <source>
        <dbReference type="ARBA" id="ARBA00004123"/>
    </source>
</evidence>
<proteinExistence type="inferred from homology"/>
<protein>
    <recommendedName>
        <fullName evidence="3">histone acetyltransferase</fullName>
        <ecNumber evidence="3">2.3.1.48</ecNumber>
    </recommendedName>
</protein>
<dbReference type="PANTHER" id="PTHR10615:SF219">
    <property type="entry name" value="HISTONE ACETYLTRANSFERASE KAT5"/>
    <property type="match status" value="1"/>
</dbReference>
<dbReference type="PROSITE" id="PS51726">
    <property type="entry name" value="MYST_HAT"/>
    <property type="match status" value="1"/>
</dbReference>
<comment type="subcellular location">
    <subcellularLocation>
        <location evidence="1">Nucleus</location>
    </subcellularLocation>
</comment>